<proteinExistence type="predicted"/>
<dbReference type="EMBL" id="VIFK01000178">
    <property type="protein sequence ID" value="TQE98542.1"/>
    <property type="molecule type" value="Genomic_DNA"/>
</dbReference>
<organism evidence="1 2">
    <name type="scientific">Spiribacter salinus</name>
    <dbReference type="NCBI Taxonomy" id="1335746"/>
    <lineage>
        <taxon>Bacteria</taxon>
        <taxon>Pseudomonadati</taxon>
        <taxon>Pseudomonadota</taxon>
        <taxon>Gammaproteobacteria</taxon>
        <taxon>Chromatiales</taxon>
        <taxon>Ectothiorhodospiraceae</taxon>
        <taxon>Spiribacter</taxon>
    </lineage>
</organism>
<dbReference type="AlphaFoldDB" id="A0A540VP77"/>
<gene>
    <name evidence="1" type="ORF">FKY71_13345</name>
</gene>
<evidence type="ECO:0000313" key="1">
    <source>
        <dbReference type="EMBL" id="TQE98542.1"/>
    </source>
</evidence>
<reference evidence="1 2" key="1">
    <citation type="submission" date="2019-06" db="EMBL/GenBank/DDBJ databases">
        <title>Metagenome assembled Genome of Spiribacter salinus SL48-SHIP from the microbial mat of Salt Lake 48 (Novosibirsk region, Russia).</title>
        <authorList>
            <person name="Shipova A."/>
            <person name="Rozanov A.S."/>
            <person name="Bryanskaya A.V."/>
            <person name="Peltek S.E."/>
        </authorList>
    </citation>
    <scope>NUCLEOTIDE SEQUENCE [LARGE SCALE GENOMIC DNA]</scope>
    <source>
        <strain evidence="1">SL48-SHIP-2</strain>
    </source>
</reference>
<name>A0A540VP77_9GAMM</name>
<protein>
    <submittedName>
        <fullName evidence="1">Uncharacterized protein</fullName>
    </submittedName>
</protein>
<accession>A0A540VP77</accession>
<dbReference type="Proteomes" id="UP000315400">
    <property type="component" value="Unassembled WGS sequence"/>
</dbReference>
<sequence length="147" mass="16196">MALFQANLAAKRPALCICTQMRGQFATVAVGAGAEIDVTGAGPHVPRLIRTASETIARLMQTVTTAETVKTTLRHLLFFTKTTLARNQARMCQKLCLFAQKLRHDIQKLWKNYLKFAINLSVGTGHLGGITAVKPVHLDREAERLRG</sequence>
<comment type="caution">
    <text evidence="1">The sequence shown here is derived from an EMBL/GenBank/DDBJ whole genome shotgun (WGS) entry which is preliminary data.</text>
</comment>
<evidence type="ECO:0000313" key="2">
    <source>
        <dbReference type="Proteomes" id="UP000315400"/>
    </source>
</evidence>